<sequence>MCSGDVRMLVMPFTQSHPLLSCLCVLPPALLLVKLFLFGPLHAATSSERLPVLADNVLDDIDASLAASKLFAVLLLLVTVLLQALLLTFSMVTMASASGMHYTEQCSSVSSMSSTSVFFLRAFLMSISVNSVVDNYVK</sequence>
<name>A0A146LWT1_LYGHE</name>
<feature type="transmembrane region" description="Helical" evidence="1">
    <location>
        <begin position="67"/>
        <end position="92"/>
    </location>
</feature>
<dbReference type="AlphaFoldDB" id="A0A146LWT1"/>
<evidence type="ECO:0000256" key="1">
    <source>
        <dbReference type="SAM" id="Phobius"/>
    </source>
</evidence>
<evidence type="ECO:0000313" key="2">
    <source>
        <dbReference type="EMBL" id="JAQ10810.1"/>
    </source>
</evidence>
<proteinExistence type="predicted"/>
<protein>
    <submittedName>
        <fullName evidence="2">Uncharacterized protein</fullName>
    </submittedName>
</protein>
<organism evidence="2">
    <name type="scientific">Lygus hesperus</name>
    <name type="common">Western plant bug</name>
    <dbReference type="NCBI Taxonomy" id="30085"/>
    <lineage>
        <taxon>Eukaryota</taxon>
        <taxon>Metazoa</taxon>
        <taxon>Ecdysozoa</taxon>
        <taxon>Arthropoda</taxon>
        <taxon>Hexapoda</taxon>
        <taxon>Insecta</taxon>
        <taxon>Pterygota</taxon>
        <taxon>Neoptera</taxon>
        <taxon>Paraneoptera</taxon>
        <taxon>Hemiptera</taxon>
        <taxon>Heteroptera</taxon>
        <taxon>Panheteroptera</taxon>
        <taxon>Cimicomorpha</taxon>
        <taxon>Miridae</taxon>
        <taxon>Mirini</taxon>
        <taxon>Lygus</taxon>
    </lineage>
</organism>
<keyword evidence="1" id="KW-0472">Membrane</keyword>
<reference evidence="2" key="1">
    <citation type="journal article" date="2016" name="Gigascience">
        <title>De novo construction of an expanded transcriptome assembly for the western tarnished plant bug, Lygus hesperus.</title>
        <authorList>
            <person name="Tassone E.E."/>
            <person name="Geib S.M."/>
            <person name="Hall B."/>
            <person name="Fabrick J.A."/>
            <person name="Brent C.S."/>
            <person name="Hull J.J."/>
        </authorList>
    </citation>
    <scope>NUCLEOTIDE SEQUENCE</scope>
</reference>
<accession>A0A146LWT1</accession>
<dbReference type="EMBL" id="GDHC01007819">
    <property type="protein sequence ID" value="JAQ10810.1"/>
    <property type="molecule type" value="Transcribed_RNA"/>
</dbReference>
<keyword evidence="1" id="KW-0812">Transmembrane</keyword>
<keyword evidence="1" id="KW-1133">Transmembrane helix</keyword>
<gene>
    <name evidence="2" type="ORF">g.3598</name>
</gene>